<proteinExistence type="predicted"/>
<evidence type="ECO:0000313" key="3">
    <source>
        <dbReference type="EMBL" id="KAF6000532.1"/>
    </source>
</evidence>
<evidence type="ECO:0000256" key="2">
    <source>
        <dbReference type="SAM" id="MobiDB-lite"/>
    </source>
</evidence>
<evidence type="ECO:0000313" key="4">
    <source>
        <dbReference type="Proteomes" id="UP000530660"/>
    </source>
</evidence>
<accession>A0A7J7IBR5</accession>
<reference evidence="3 4" key="1">
    <citation type="journal article" date="2020" name="J. Phycol.">
        <title>Comparative genome analysis reveals Cyanidiococcus gen. nov., a new extremophilic red algal genus sister to Cyanidioschyzon (Cyanidioschyzonaceae, Rhodophyta).</title>
        <authorList>
            <person name="Liu S.-L."/>
            <person name="Chiang Y.-R."/>
            <person name="Yoon H.S."/>
            <person name="Fu H.-Y."/>
        </authorList>
    </citation>
    <scope>NUCLEOTIDE SEQUENCE [LARGE SCALE GENOMIC DNA]</scope>
    <source>
        <strain evidence="3 4">THAL066</strain>
    </source>
</reference>
<name>A0A7J7IBR5_9RHOD</name>
<dbReference type="AlphaFoldDB" id="A0A7J7IBR5"/>
<feature type="coiled-coil region" evidence="1">
    <location>
        <begin position="207"/>
        <end position="241"/>
    </location>
</feature>
<organism evidence="3 4">
    <name type="scientific">Cyanidiococcus yangmingshanensis</name>
    <dbReference type="NCBI Taxonomy" id="2690220"/>
    <lineage>
        <taxon>Eukaryota</taxon>
        <taxon>Rhodophyta</taxon>
        <taxon>Bangiophyceae</taxon>
        <taxon>Cyanidiales</taxon>
        <taxon>Cyanidiaceae</taxon>
        <taxon>Cyanidiococcus</taxon>
    </lineage>
</organism>
<keyword evidence="1" id="KW-0175">Coiled coil</keyword>
<protein>
    <submittedName>
        <fullName evidence="3">Uncharacterized protein</fullName>
    </submittedName>
</protein>
<evidence type="ECO:0000256" key="1">
    <source>
        <dbReference type="SAM" id="Coils"/>
    </source>
</evidence>
<feature type="region of interest" description="Disordered" evidence="2">
    <location>
        <begin position="293"/>
        <end position="312"/>
    </location>
</feature>
<dbReference type="OrthoDB" id="10623774at2759"/>
<gene>
    <name evidence="3" type="ORF">F1559_001314</name>
</gene>
<comment type="caution">
    <text evidence="3">The sequence shown here is derived from an EMBL/GenBank/DDBJ whole genome shotgun (WGS) entry which is preliminary data.</text>
</comment>
<keyword evidence="4" id="KW-1185">Reference proteome</keyword>
<dbReference type="Proteomes" id="UP000530660">
    <property type="component" value="Unassembled WGS sequence"/>
</dbReference>
<sequence length="339" mass="39063">MESSLKETLDPSAERLEQITTDNVQEVDDVMQEPDCEELLAELRFLRLALDVERRESKELLRTLERERRFSTETKHRFERQLAAASDQLLQLSRLQRESEATLTRLEAELAQAQAQGKDARQQLTQLQRELSLAQAQADLGKRALVSLSEKEALMHEAAKNNTHLRELVAHLEDELKRLQSNTTKSINSMEPGIFEKVSSPRVIRERDEMQKQVESVNAELDILRGEYARAKDESARLYRDIELLHRLIEEQQRIHVTTQALLQDRYAFMRGVVTVLAEHFFNGSIFSEGRLGLGQPSAPVSNRDSRSERGRHRVDYEEHTLRSSSVLGRVGTDFRPRI</sequence>
<feature type="coiled-coil region" evidence="1">
    <location>
        <begin position="36"/>
        <end position="182"/>
    </location>
</feature>
<dbReference type="EMBL" id="VWRR01000019">
    <property type="protein sequence ID" value="KAF6000532.1"/>
    <property type="molecule type" value="Genomic_DNA"/>
</dbReference>